<dbReference type="OrthoDB" id="9800692at2"/>
<dbReference type="Proteomes" id="UP000198636">
    <property type="component" value="Unassembled WGS sequence"/>
</dbReference>
<reference evidence="4 5" key="1">
    <citation type="submission" date="2016-10" db="EMBL/GenBank/DDBJ databases">
        <authorList>
            <person name="de Groot N.N."/>
        </authorList>
    </citation>
    <scope>NUCLEOTIDE SEQUENCE [LARGE SCALE GENOMIC DNA]</scope>
    <source>
        <strain evidence="4 5">DSM 18978</strain>
    </source>
</reference>
<evidence type="ECO:0000256" key="3">
    <source>
        <dbReference type="ARBA" id="ARBA00023014"/>
    </source>
</evidence>
<keyword evidence="3" id="KW-0411">Iron-sulfur</keyword>
<dbReference type="SUPFAM" id="SSF52833">
    <property type="entry name" value="Thioredoxin-like"/>
    <property type="match status" value="1"/>
</dbReference>
<sequence>MKSLEELKEIREKAQKKIDLRKLGDKDDIKIMVGMGTCGIAAGARGTMESLLEEINKNSIENAYVVQVGCMGQCHCEPLVQVNYPNKEPVLYGNVTSEKASEIIKQHILEGKVVEALVIEGSVHKN</sequence>
<dbReference type="STRING" id="1120976.SAMN03080606_02684"/>
<dbReference type="Pfam" id="PF01257">
    <property type="entry name" value="2Fe-2S_thioredx"/>
    <property type="match status" value="1"/>
</dbReference>
<dbReference type="EMBL" id="FMUS01000018">
    <property type="protein sequence ID" value="SCY84087.1"/>
    <property type="molecule type" value="Genomic_DNA"/>
</dbReference>
<evidence type="ECO:0000313" key="5">
    <source>
        <dbReference type="Proteomes" id="UP000198636"/>
    </source>
</evidence>
<keyword evidence="5" id="KW-1185">Reference proteome</keyword>
<keyword evidence="2" id="KW-0408">Iron</keyword>
<dbReference type="GO" id="GO:0051536">
    <property type="term" value="F:iron-sulfur cluster binding"/>
    <property type="evidence" value="ECO:0007669"/>
    <property type="project" value="UniProtKB-KW"/>
</dbReference>
<dbReference type="Gene3D" id="3.40.30.10">
    <property type="entry name" value="Glutaredoxin"/>
    <property type="match status" value="1"/>
</dbReference>
<gene>
    <name evidence="4" type="ORF">SAMN03080606_02684</name>
</gene>
<dbReference type="AlphaFoldDB" id="A0A1G5J773"/>
<dbReference type="PANTHER" id="PTHR43578">
    <property type="entry name" value="NADH-QUINONE OXIDOREDUCTASE SUBUNIT F"/>
    <property type="match status" value="1"/>
</dbReference>
<dbReference type="InterPro" id="IPR036249">
    <property type="entry name" value="Thioredoxin-like_sf"/>
</dbReference>
<organism evidence="4 5">
    <name type="scientific">Alkaliphilus peptidifermentans DSM 18978</name>
    <dbReference type="NCBI Taxonomy" id="1120976"/>
    <lineage>
        <taxon>Bacteria</taxon>
        <taxon>Bacillati</taxon>
        <taxon>Bacillota</taxon>
        <taxon>Clostridia</taxon>
        <taxon>Peptostreptococcales</taxon>
        <taxon>Natronincolaceae</taxon>
        <taxon>Alkaliphilus</taxon>
    </lineage>
</organism>
<accession>A0A1G5J773</accession>
<protein>
    <submittedName>
        <fullName evidence="4">NADP-reducing hydrogenase subunit HndB</fullName>
    </submittedName>
</protein>
<name>A0A1G5J773_9FIRM</name>
<keyword evidence="1" id="KW-0479">Metal-binding</keyword>
<evidence type="ECO:0000313" key="4">
    <source>
        <dbReference type="EMBL" id="SCY84087.1"/>
    </source>
</evidence>
<proteinExistence type="predicted"/>
<dbReference type="GO" id="GO:0046872">
    <property type="term" value="F:metal ion binding"/>
    <property type="evidence" value="ECO:0007669"/>
    <property type="project" value="UniProtKB-KW"/>
</dbReference>
<dbReference type="PANTHER" id="PTHR43578:SF3">
    <property type="entry name" value="NADH-QUINONE OXIDOREDUCTASE SUBUNIT F"/>
    <property type="match status" value="1"/>
</dbReference>
<dbReference type="RefSeq" id="WP_091544336.1">
    <property type="nucleotide sequence ID" value="NZ_FMUS01000018.1"/>
</dbReference>
<evidence type="ECO:0000256" key="2">
    <source>
        <dbReference type="ARBA" id="ARBA00023004"/>
    </source>
</evidence>
<dbReference type="CDD" id="cd02980">
    <property type="entry name" value="TRX_Fd_family"/>
    <property type="match status" value="1"/>
</dbReference>
<evidence type="ECO:0000256" key="1">
    <source>
        <dbReference type="ARBA" id="ARBA00022723"/>
    </source>
</evidence>